<dbReference type="InterPro" id="IPR029044">
    <property type="entry name" value="Nucleotide-diphossugar_trans"/>
</dbReference>
<proteinExistence type="predicted"/>
<accession>A0ABW8RY90</accession>
<reference evidence="2 3" key="1">
    <citation type="submission" date="2024-11" db="EMBL/GenBank/DDBJ databases">
        <authorList>
            <person name="Heng Y.C."/>
            <person name="Lim A.C.H."/>
            <person name="Lee J.K.Y."/>
            <person name="Kittelmann S."/>
        </authorList>
    </citation>
    <scope>NUCLEOTIDE SEQUENCE [LARGE SCALE GENOMIC DNA]</scope>
    <source>
        <strain evidence="2 3">WILCCON 0112</strain>
    </source>
</reference>
<keyword evidence="3" id="KW-1185">Reference proteome</keyword>
<dbReference type="PANTHER" id="PTHR22916">
    <property type="entry name" value="GLYCOSYLTRANSFERASE"/>
    <property type="match status" value="1"/>
</dbReference>
<evidence type="ECO:0000313" key="3">
    <source>
        <dbReference type="Proteomes" id="UP001623600"/>
    </source>
</evidence>
<dbReference type="Gene3D" id="3.90.550.10">
    <property type="entry name" value="Spore Coat Polysaccharide Biosynthesis Protein SpsA, Chain A"/>
    <property type="match status" value="1"/>
</dbReference>
<comment type="caution">
    <text evidence="2">The sequence shown here is derived from an EMBL/GenBank/DDBJ whole genome shotgun (WGS) entry which is preliminary data.</text>
</comment>
<dbReference type="InterPro" id="IPR001173">
    <property type="entry name" value="Glyco_trans_2-like"/>
</dbReference>
<sequence length="317" mass="37614">MCNKLVSVVMCCYNEEIQWVKKSIESLINQEYKNLEIIIVNDNPDNLDIISLLTRYLKIDRRIKVLFNNKNIGLVKSLNKALLECNGEYIARMDADDVSKLNRIKKQVEFMEKNNEVGLVMSYANFIDEFDNKIGEQRNTPIKFEQIKKILMYKNVAVHPTWLFRKSILSKLKRYNECMYVEDYEFLCRAIINGIILETLPEFLLDYRVRKTSICNSNRLFQQINFQTINKSYIAALKGKPYCILENFDSNNLKNLKYLKFTQDNIYRGKVLINEKKYIKGSILIFFNVIGNRYKINQLINEIKYRMNLKFLNNNFT</sequence>
<dbReference type="RefSeq" id="WP_406760232.1">
    <property type="nucleotide sequence ID" value="NZ_JBJIAB010000001.1"/>
</dbReference>
<feature type="domain" description="Glycosyltransferase 2-like" evidence="1">
    <location>
        <begin position="7"/>
        <end position="172"/>
    </location>
</feature>
<name>A0ABW8RY90_9CLOT</name>
<gene>
    <name evidence="2" type="ORF">ACJDTP_00985</name>
</gene>
<dbReference type="Proteomes" id="UP001623600">
    <property type="component" value="Unassembled WGS sequence"/>
</dbReference>
<dbReference type="EMBL" id="JBJIAB010000001">
    <property type="protein sequence ID" value="MFL0163636.1"/>
    <property type="molecule type" value="Genomic_DNA"/>
</dbReference>
<protein>
    <submittedName>
        <fullName evidence="2">Glycosyltransferase family 2 protein</fullName>
    </submittedName>
</protein>
<dbReference type="Pfam" id="PF00535">
    <property type="entry name" value="Glycos_transf_2"/>
    <property type="match status" value="1"/>
</dbReference>
<dbReference type="SUPFAM" id="SSF53448">
    <property type="entry name" value="Nucleotide-diphospho-sugar transferases"/>
    <property type="match status" value="1"/>
</dbReference>
<evidence type="ECO:0000259" key="1">
    <source>
        <dbReference type="Pfam" id="PF00535"/>
    </source>
</evidence>
<dbReference type="PANTHER" id="PTHR22916:SF69">
    <property type="entry name" value="BIFUNCTIONAL GLYCOSYLTRANSFERASE PGTA"/>
    <property type="match status" value="1"/>
</dbReference>
<evidence type="ECO:0000313" key="2">
    <source>
        <dbReference type="EMBL" id="MFL0163636.1"/>
    </source>
</evidence>
<organism evidence="2 3">
    <name type="scientific">Candidatus Clostridium helianthi</name>
    <dbReference type="NCBI Taxonomy" id="3381660"/>
    <lineage>
        <taxon>Bacteria</taxon>
        <taxon>Bacillati</taxon>
        <taxon>Bacillota</taxon>
        <taxon>Clostridia</taxon>
        <taxon>Eubacteriales</taxon>
        <taxon>Clostridiaceae</taxon>
        <taxon>Clostridium</taxon>
    </lineage>
</organism>